<feature type="transmembrane region" description="Helical" evidence="9">
    <location>
        <begin position="146"/>
        <end position="170"/>
    </location>
</feature>
<dbReference type="GO" id="GO:0016301">
    <property type="term" value="F:kinase activity"/>
    <property type="evidence" value="ECO:0007669"/>
    <property type="project" value="UniProtKB-KW"/>
</dbReference>
<evidence type="ECO:0000256" key="8">
    <source>
        <dbReference type="ARBA" id="ARBA00023012"/>
    </source>
</evidence>
<name>A0ABW7JVX9_9NOCA</name>
<keyword evidence="6 13" id="KW-0418">Kinase</keyword>
<keyword evidence="5" id="KW-0547">Nucleotide-binding</keyword>
<keyword evidence="9" id="KW-0812">Transmembrane</keyword>
<accession>A0ABW7JVX9</accession>
<dbReference type="InterPro" id="IPR050482">
    <property type="entry name" value="Sensor_HK_TwoCompSys"/>
</dbReference>
<comment type="caution">
    <text evidence="13">The sequence shown here is derived from an EMBL/GenBank/DDBJ whole genome shotgun (WGS) entry which is preliminary data.</text>
</comment>
<keyword evidence="4" id="KW-0808">Transferase</keyword>
<evidence type="ECO:0000259" key="10">
    <source>
        <dbReference type="Pfam" id="PF02518"/>
    </source>
</evidence>
<evidence type="ECO:0000256" key="3">
    <source>
        <dbReference type="ARBA" id="ARBA00022553"/>
    </source>
</evidence>
<proteinExistence type="predicted"/>
<protein>
    <recommendedName>
        <fullName evidence="2">histidine kinase</fullName>
        <ecNumber evidence="2">2.7.13.3</ecNumber>
    </recommendedName>
</protein>
<keyword evidence="9" id="KW-1133">Transmembrane helix</keyword>
<evidence type="ECO:0000256" key="1">
    <source>
        <dbReference type="ARBA" id="ARBA00000085"/>
    </source>
</evidence>
<dbReference type="Gene3D" id="3.30.565.10">
    <property type="entry name" value="Histidine kinase-like ATPase, C-terminal domain"/>
    <property type="match status" value="1"/>
</dbReference>
<dbReference type="InterPro" id="IPR036890">
    <property type="entry name" value="HATPase_C_sf"/>
</dbReference>
<feature type="transmembrane region" description="Helical" evidence="9">
    <location>
        <begin position="42"/>
        <end position="61"/>
    </location>
</feature>
<dbReference type="InterPro" id="IPR025828">
    <property type="entry name" value="Put_sensor_dom"/>
</dbReference>
<dbReference type="RefSeq" id="WP_395116672.1">
    <property type="nucleotide sequence ID" value="NZ_JBIMSO010000066.1"/>
</dbReference>
<dbReference type="SUPFAM" id="SSF55874">
    <property type="entry name" value="ATPase domain of HSP90 chaperone/DNA topoisomerase II/histidine kinase"/>
    <property type="match status" value="1"/>
</dbReference>
<evidence type="ECO:0000256" key="2">
    <source>
        <dbReference type="ARBA" id="ARBA00012438"/>
    </source>
</evidence>
<dbReference type="EC" id="2.7.13.3" evidence="2"/>
<comment type="catalytic activity">
    <reaction evidence="1">
        <text>ATP + protein L-histidine = ADP + protein N-phospho-L-histidine.</text>
        <dbReference type="EC" id="2.7.13.3"/>
    </reaction>
</comment>
<evidence type="ECO:0000256" key="9">
    <source>
        <dbReference type="SAM" id="Phobius"/>
    </source>
</evidence>
<sequence length="449" mass="47719">MTETVYAQFSTYAEANAAVGKTGRVPTTLLRAPIDAQTWRDAAYVLLGTFLGPVGIAYLYAGFGAGLLLTVVLVGIPLLAAVVVGSRIFGHIYRGLAMGLLRTDVEAPLEFRSRPGLLGFVRSGLTDRDGWRAVVFVLVKSVLGPVLGYLVLTFAAMSAFVAISPIPWWLFHPVNIDSAGVERHSIVQFGDVYFETWPQMLAFSALGFVCVFIAPWPIRAVASLDRHLVQALLGKTKGDARVEQLEHARTTVVEDSAATLRRVERDLHDGTQARLVNMAMALGRAEEKLATGGDATALVSDAHATAKEALRELREVVRGIHPPALDLGLGAALETLASRSPVPVDCTVHLATRPSPGIEAIAYFSVAELLTNVAKHANASKIWLDIRDVGTVLTITVRDNGIGGADPIGGTGLTGLRSRAETVDGHLDVTSPIGGPTVVTIALPTGWTS</sequence>
<dbReference type="Pfam" id="PF02518">
    <property type="entry name" value="HATPase_c"/>
    <property type="match status" value="1"/>
</dbReference>
<feature type="domain" description="Signal transduction histidine kinase subgroup 3 dimerisation and phosphoacceptor" evidence="11">
    <location>
        <begin position="261"/>
        <end position="325"/>
    </location>
</feature>
<evidence type="ECO:0000256" key="6">
    <source>
        <dbReference type="ARBA" id="ARBA00022777"/>
    </source>
</evidence>
<keyword evidence="7" id="KW-0067">ATP-binding</keyword>
<evidence type="ECO:0000259" key="12">
    <source>
        <dbReference type="Pfam" id="PF13796"/>
    </source>
</evidence>
<dbReference type="EMBL" id="JBIMSO010000066">
    <property type="protein sequence ID" value="MFH5210719.1"/>
    <property type="molecule type" value="Genomic_DNA"/>
</dbReference>
<keyword evidence="3" id="KW-0597">Phosphoprotein</keyword>
<feature type="transmembrane region" description="Helical" evidence="9">
    <location>
        <begin position="200"/>
        <end position="218"/>
    </location>
</feature>
<dbReference type="Gene3D" id="1.20.5.1930">
    <property type="match status" value="1"/>
</dbReference>
<keyword evidence="8" id="KW-0902">Two-component regulatory system</keyword>
<dbReference type="InterPro" id="IPR003594">
    <property type="entry name" value="HATPase_dom"/>
</dbReference>
<feature type="domain" description="Putative sensor" evidence="12">
    <location>
        <begin position="44"/>
        <end position="233"/>
    </location>
</feature>
<organism evidence="13 14">
    <name type="scientific">Antrihabitans spumae</name>
    <dbReference type="NCBI Taxonomy" id="3373370"/>
    <lineage>
        <taxon>Bacteria</taxon>
        <taxon>Bacillati</taxon>
        <taxon>Actinomycetota</taxon>
        <taxon>Actinomycetes</taxon>
        <taxon>Mycobacteriales</taxon>
        <taxon>Nocardiaceae</taxon>
        <taxon>Antrihabitans</taxon>
    </lineage>
</organism>
<evidence type="ECO:0000256" key="7">
    <source>
        <dbReference type="ARBA" id="ARBA00022840"/>
    </source>
</evidence>
<feature type="domain" description="Histidine kinase/HSP90-like ATPase" evidence="10">
    <location>
        <begin position="366"/>
        <end position="445"/>
    </location>
</feature>
<evidence type="ECO:0000256" key="4">
    <source>
        <dbReference type="ARBA" id="ARBA00022679"/>
    </source>
</evidence>
<dbReference type="CDD" id="cd16917">
    <property type="entry name" value="HATPase_UhpB-NarQ-NarX-like"/>
    <property type="match status" value="1"/>
</dbReference>
<dbReference type="PANTHER" id="PTHR24421">
    <property type="entry name" value="NITRATE/NITRITE SENSOR PROTEIN NARX-RELATED"/>
    <property type="match status" value="1"/>
</dbReference>
<feature type="transmembrane region" description="Helical" evidence="9">
    <location>
        <begin position="67"/>
        <end position="89"/>
    </location>
</feature>
<evidence type="ECO:0000259" key="11">
    <source>
        <dbReference type="Pfam" id="PF07730"/>
    </source>
</evidence>
<evidence type="ECO:0000256" key="5">
    <source>
        <dbReference type="ARBA" id="ARBA00022741"/>
    </source>
</evidence>
<dbReference type="PANTHER" id="PTHR24421:SF10">
    <property type="entry name" value="NITRATE_NITRITE SENSOR PROTEIN NARQ"/>
    <property type="match status" value="1"/>
</dbReference>
<keyword evidence="9" id="KW-0472">Membrane</keyword>
<evidence type="ECO:0000313" key="13">
    <source>
        <dbReference type="EMBL" id="MFH5210719.1"/>
    </source>
</evidence>
<dbReference type="Pfam" id="PF07730">
    <property type="entry name" value="HisKA_3"/>
    <property type="match status" value="1"/>
</dbReference>
<dbReference type="InterPro" id="IPR011712">
    <property type="entry name" value="Sig_transdc_His_kin_sub3_dim/P"/>
</dbReference>
<evidence type="ECO:0000313" key="14">
    <source>
        <dbReference type="Proteomes" id="UP001609175"/>
    </source>
</evidence>
<dbReference type="Proteomes" id="UP001609175">
    <property type="component" value="Unassembled WGS sequence"/>
</dbReference>
<reference evidence="13 14" key="1">
    <citation type="submission" date="2024-10" db="EMBL/GenBank/DDBJ databases">
        <authorList>
            <person name="Riesco R."/>
        </authorList>
    </citation>
    <scope>NUCLEOTIDE SEQUENCE [LARGE SCALE GENOMIC DNA]</scope>
    <source>
        <strain evidence="13 14">NCIMB 15449</strain>
    </source>
</reference>
<dbReference type="Pfam" id="PF13796">
    <property type="entry name" value="Sensor"/>
    <property type="match status" value="1"/>
</dbReference>
<gene>
    <name evidence="13" type="ORF">ACHIPZ_21310</name>
</gene>